<keyword evidence="2" id="KW-1185">Reference proteome</keyword>
<evidence type="ECO:0008006" key="3">
    <source>
        <dbReference type="Google" id="ProtNLM"/>
    </source>
</evidence>
<proteinExistence type="predicted"/>
<comment type="caution">
    <text evidence="1">The sequence shown here is derived from an EMBL/GenBank/DDBJ whole genome shotgun (WGS) entry which is preliminary data.</text>
</comment>
<name>A0A096CPE2_FLAPL</name>
<protein>
    <recommendedName>
        <fullName evidence="3">PEGA domain-containing protein</fullName>
    </recommendedName>
</protein>
<organism evidence="1 2">
    <name type="scientific">Flavonifractor plautii 1_3_50AFAA</name>
    <dbReference type="NCBI Taxonomy" id="742738"/>
    <lineage>
        <taxon>Bacteria</taxon>
        <taxon>Bacillati</taxon>
        <taxon>Bacillota</taxon>
        <taxon>Clostridia</taxon>
        <taxon>Eubacteriales</taxon>
        <taxon>Oscillospiraceae</taxon>
        <taxon>Flavonifractor</taxon>
    </lineage>
</organism>
<reference evidence="1 2" key="1">
    <citation type="submission" date="2011-08" db="EMBL/GenBank/DDBJ databases">
        <title>The Genome Sequence of Clostridium orbiscindens 1_3_50AFAA.</title>
        <authorList>
            <consortium name="The Broad Institute Genome Sequencing Platform"/>
            <person name="Earl A."/>
            <person name="Ward D."/>
            <person name="Feldgarden M."/>
            <person name="Gevers D."/>
            <person name="Daigneault M."/>
            <person name="Strauss J."/>
            <person name="Allen-Vercoe E."/>
            <person name="Young S.K."/>
            <person name="Zeng Q."/>
            <person name="Gargeya S."/>
            <person name="Fitzgerald M."/>
            <person name="Haas B."/>
            <person name="Abouelleil A."/>
            <person name="Alvarado L."/>
            <person name="Arachchi H.M."/>
            <person name="Berlin A."/>
            <person name="Brown A."/>
            <person name="Chapman S.B."/>
            <person name="Chen Z."/>
            <person name="Dunbar C."/>
            <person name="Freedman E."/>
            <person name="Gearin G."/>
            <person name="Gellesch M."/>
            <person name="Goldberg J."/>
            <person name="Griggs A."/>
            <person name="Gujja S."/>
            <person name="Heiman D."/>
            <person name="Howarth C."/>
            <person name="Larson L."/>
            <person name="Lui A."/>
            <person name="MacDonald P.J.P."/>
            <person name="Montmayeur A."/>
            <person name="Murphy C."/>
            <person name="Neiman D."/>
            <person name="Pearson M."/>
            <person name="Priest M."/>
            <person name="Roberts A."/>
            <person name="Saif S."/>
            <person name="Shea T."/>
            <person name="Shenoy N."/>
            <person name="Sisk P."/>
            <person name="Stolte C."/>
            <person name="Sykes S."/>
            <person name="Wortman J."/>
            <person name="Nusbaum C."/>
            <person name="Birren B."/>
        </authorList>
    </citation>
    <scope>NUCLEOTIDE SEQUENCE [LARGE SCALE GENOMIC DNA]</scope>
    <source>
        <strain evidence="1 2">1_3_50AFAA</strain>
    </source>
</reference>
<dbReference type="RefSeq" id="WP_044939202.1">
    <property type="nucleotide sequence ID" value="NZ_KN174161.1"/>
</dbReference>
<accession>A0A096CPE2</accession>
<dbReference type="HOGENOM" id="CLU_2538255_0_0_9"/>
<dbReference type="AlphaFoldDB" id="A0A096CPE2"/>
<evidence type="ECO:0000313" key="1">
    <source>
        <dbReference type="EMBL" id="KGF56672.1"/>
    </source>
</evidence>
<dbReference type="Proteomes" id="UP000029585">
    <property type="component" value="Unassembled WGS sequence"/>
</dbReference>
<evidence type="ECO:0000313" key="2">
    <source>
        <dbReference type="Proteomes" id="UP000029585"/>
    </source>
</evidence>
<gene>
    <name evidence="1" type="ORF">HMPREF9460_00841</name>
</gene>
<sequence>MKITVMQVNSELASTGVSVYVDGQLLGSIGPGGSVSASVDAPACCLLVECGVYRQELTLEQSAVLQVSWGLTTPEMIVSHAKK</sequence>
<dbReference type="EMBL" id="ADLO01000032">
    <property type="protein sequence ID" value="KGF56672.1"/>
    <property type="molecule type" value="Genomic_DNA"/>
</dbReference>
<dbReference type="PATRIC" id="fig|742738.3.peg.879"/>